<dbReference type="Pfam" id="PF24630">
    <property type="entry name" value="PIN_TASOR"/>
    <property type="match status" value="1"/>
</dbReference>
<name>A0A0B1SHF3_OESDE</name>
<dbReference type="InterPro" id="IPR056242">
    <property type="entry name" value="PIN_TASOR"/>
</dbReference>
<accession>A0A0B1SHF3</accession>
<evidence type="ECO:0000313" key="3">
    <source>
        <dbReference type="Proteomes" id="UP000053660"/>
    </source>
</evidence>
<evidence type="ECO:0000313" key="2">
    <source>
        <dbReference type="EMBL" id="KHJ82962.1"/>
    </source>
</evidence>
<gene>
    <name evidence="2" type="ORF">OESDEN_17343</name>
</gene>
<organism evidence="2 3">
    <name type="scientific">Oesophagostomum dentatum</name>
    <name type="common">Nodular worm</name>
    <dbReference type="NCBI Taxonomy" id="61180"/>
    <lineage>
        <taxon>Eukaryota</taxon>
        <taxon>Metazoa</taxon>
        <taxon>Ecdysozoa</taxon>
        <taxon>Nematoda</taxon>
        <taxon>Chromadorea</taxon>
        <taxon>Rhabditida</taxon>
        <taxon>Rhabditina</taxon>
        <taxon>Rhabditomorpha</taxon>
        <taxon>Strongyloidea</taxon>
        <taxon>Strongylidae</taxon>
        <taxon>Oesophagostomum</taxon>
    </lineage>
</organism>
<dbReference type="Proteomes" id="UP000053660">
    <property type="component" value="Unassembled WGS sequence"/>
</dbReference>
<reference evidence="2 3" key="1">
    <citation type="submission" date="2014-03" db="EMBL/GenBank/DDBJ databases">
        <title>Draft genome of the hookworm Oesophagostomum dentatum.</title>
        <authorList>
            <person name="Mitreva M."/>
        </authorList>
    </citation>
    <scope>NUCLEOTIDE SEQUENCE [LARGE SCALE GENOMIC DNA]</scope>
    <source>
        <strain evidence="2 3">OD-Hann</strain>
    </source>
</reference>
<dbReference type="AlphaFoldDB" id="A0A0B1SHF3"/>
<dbReference type="EMBL" id="KN576092">
    <property type="protein sequence ID" value="KHJ82962.1"/>
    <property type="molecule type" value="Genomic_DNA"/>
</dbReference>
<keyword evidence="3" id="KW-1185">Reference proteome</keyword>
<sequence>MIDSCHFFTYWSLLQISQITSSTVDEEGTPFLYGAPRQENPPITIIVPDFMMFNRAAMTRMNPSGFEAFCERLKVIQTQENRIVSLHIHERLLLYLREMSQSLAGSEAGSMFHMYYSVIVKYKELGIVYFMERHACDVGDVSAAQTTNCFSELRRHYHPSAVLIYMS</sequence>
<evidence type="ECO:0000259" key="1">
    <source>
        <dbReference type="Pfam" id="PF24630"/>
    </source>
</evidence>
<dbReference type="OrthoDB" id="5834719at2759"/>
<proteinExistence type="predicted"/>
<protein>
    <recommendedName>
        <fullName evidence="1">TASOR PIN domain-containing protein</fullName>
    </recommendedName>
</protein>
<feature type="domain" description="TASOR PIN" evidence="1">
    <location>
        <begin position="50"/>
        <end position="167"/>
    </location>
</feature>
<feature type="non-terminal residue" evidence="2">
    <location>
        <position position="167"/>
    </location>
</feature>